<dbReference type="PANTHER" id="PTHR30529">
    <property type="entry name" value="CYTOCHROME B561"/>
    <property type="match status" value="1"/>
</dbReference>
<evidence type="ECO:0000256" key="8">
    <source>
        <dbReference type="ARBA" id="ARBA00022982"/>
    </source>
</evidence>
<evidence type="ECO:0000256" key="7">
    <source>
        <dbReference type="ARBA" id="ARBA00022723"/>
    </source>
</evidence>
<dbReference type="Proteomes" id="UP000248116">
    <property type="component" value="Unassembled WGS sequence"/>
</dbReference>
<evidence type="ECO:0000313" key="18">
    <source>
        <dbReference type="Proteomes" id="UP000248116"/>
    </source>
</evidence>
<comment type="similarity">
    <text evidence="12">Belongs to the cytochrome b561 family.</text>
</comment>
<feature type="transmembrane region" description="Helical" evidence="13">
    <location>
        <begin position="93"/>
        <end position="112"/>
    </location>
</feature>
<dbReference type="AlphaFoldDB" id="A0A318QF70"/>
<evidence type="ECO:0000259" key="14">
    <source>
        <dbReference type="Pfam" id="PF01292"/>
    </source>
</evidence>
<dbReference type="InterPro" id="IPR011577">
    <property type="entry name" value="Cyt_b561_bac/Ni-Hgenase"/>
</dbReference>
<sequence length="184" mass="20390">MSLTPGPSPVRYSVETRWLHWLTAVMVLVQFGLGEGWGFLPRGTPPRLWMIAAHTSIGVLLAATFLTRIVWAVTGGRAIRFPVITPLDHLARLVHWLLYVMLGTEIGLGYMLRWSRGRPVMAFGVPINSPFADMGVAVQRVVGQCHHWLAWGLIVVAGLHALAAIYHAVICRDGVLQRMLPQRG</sequence>
<evidence type="ECO:0000256" key="1">
    <source>
        <dbReference type="ARBA" id="ARBA00001970"/>
    </source>
</evidence>
<name>A0A318QF70_9PROT</name>
<accession>A0A318QF70</accession>
<feature type="transmembrane region" description="Helical" evidence="13">
    <location>
        <begin position="52"/>
        <end position="73"/>
    </location>
</feature>
<dbReference type="InterPro" id="IPR016174">
    <property type="entry name" value="Di-haem_cyt_TM"/>
</dbReference>
<dbReference type="Pfam" id="PF01292">
    <property type="entry name" value="Ni_hydr_CYTB"/>
    <property type="match status" value="1"/>
</dbReference>
<dbReference type="GO" id="GO:0020037">
    <property type="term" value="F:heme binding"/>
    <property type="evidence" value="ECO:0007669"/>
    <property type="project" value="TreeGrafter"/>
</dbReference>
<keyword evidence="6 13" id="KW-0812">Transmembrane</keyword>
<keyword evidence="11 13" id="KW-0472">Membrane</keyword>
<feature type="domain" description="Cytochrome b561 bacterial/Ni-hydrogenase" evidence="14">
    <location>
        <begin position="11"/>
        <end position="181"/>
    </location>
</feature>
<proteinExistence type="inferred from homology"/>
<evidence type="ECO:0000256" key="12">
    <source>
        <dbReference type="ARBA" id="ARBA00037975"/>
    </source>
</evidence>
<dbReference type="Proteomes" id="UP000247609">
    <property type="component" value="Unassembled WGS sequence"/>
</dbReference>
<dbReference type="GO" id="GO:0046872">
    <property type="term" value="F:metal ion binding"/>
    <property type="evidence" value="ECO:0007669"/>
    <property type="project" value="UniProtKB-KW"/>
</dbReference>
<dbReference type="GO" id="GO:0005886">
    <property type="term" value="C:plasma membrane"/>
    <property type="evidence" value="ECO:0007669"/>
    <property type="project" value="UniProtKB-SubCell"/>
</dbReference>
<reference evidence="16 17" key="1">
    <citation type="submission" date="2017-07" db="EMBL/GenBank/DDBJ databases">
        <title>A draft genome sequence of Komagataeibacter sp. T5K1.</title>
        <authorList>
            <person name="Skraban J."/>
            <person name="Cleenwerck I."/>
            <person name="Vandamme P."/>
            <person name="Trcek J."/>
        </authorList>
    </citation>
    <scope>NUCLEOTIDE SEQUENCE [LARGE SCALE GENOMIC DNA]</scope>
    <source>
        <strain evidence="16 17">T5K1</strain>
    </source>
</reference>
<keyword evidence="3" id="KW-0813">Transport</keyword>
<keyword evidence="18" id="KW-1185">Reference proteome</keyword>
<gene>
    <name evidence="15" type="ORF">C3920_10150</name>
    <name evidence="16" type="ORF">CFR71_06500</name>
</gene>
<protein>
    <submittedName>
        <fullName evidence="16">Cytochrome B</fullName>
    </submittedName>
</protein>
<dbReference type="EMBL" id="PRCW01000076">
    <property type="protein sequence ID" value="PYD47395.1"/>
    <property type="molecule type" value="Genomic_DNA"/>
</dbReference>
<organism evidence="16 17">
    <name type="scientific">Novacetimonas pomaceti</name>
    <dbReference type="NCBI Taxonomy" id="2021998"/>
    <lineage>
        <taxon>Bacteria</taxon>
        <taxon>Pseudomonadati</taxon>
        <taxon>Pseudomonadota</taxon>
        <taxon>Alphaproteobacteria</taxon>
        <taxon>Acetobacterales</taxon>
        <taxon>Acetobacteraceae</taxon>
        <taxon>Novacetimonas</taxon>
    </lineage>
</organism>
<evidence type="ECO:0000313" key="16">
    <source>
        <dbReference type="EMBL" id="PYD76012.1"/>
    </source>
</evidence>
<keyword evidence="5" id="KW-0349">Heme</keyword>
<keyword evidence="7" id="KW-0479">Metal-binding</keyword>
<evidence type="ECO:0000256" key="3">
    <source>
        <dbReference type="ARBA" id="ARBA00022448"/>
    </source>
</evidence>
<dbReference type="SUPFAM" id="SSF81342">
    <property type="entry name" value="Transmembrane di-heme cytochromes"/>
    <property type="match status" value="1"/>
</dbReference>
<evidence type="ECO:0000256" key="4">
    <source>
        <dbReference type="ARBA" id="ARBA00022475"/>
    </source>
</evidence>
<dbReference type="InterPro" id="IPR052168">
    <property type="entry name" value="Cytochrome_b561_oxidase"/>
</dbReference>
<keyword evidence="4" id="KW-1003">Cell membrane</keyword>
<feature type="transmembrane region" description="Helical" evidence="13">
    <location>
        <begin position="20"/>
        <end position="40"/>
    </location>
</feature>
<keyword evidence="9 13" id="KW-1133">Transmembrane helix</keyword>
<comment type="cofactor">
    <cofactor evidence="1">
        <name>heme b</name>
        <dbReference type="ChEBI" id="CHEBI:60344"/>
    </cofactor>
</comment>
<evidence type="ECO:0000313" key="17">
    <source>
        <dbReference type="Proteomes" id="UP000247609"/>
    </source>
</evidence>
<feature type="transmembrane region" description="Helical" evidence="13">
    <location>
        <begin position="148"/>
        <end position="169"/>
    </location>
</feature>
<dbReference type="Gene3D" id="1.20.950.20">
    <property type="entry name" value="Transmembrane di-heme cytochromes, Chain C"/>
    <property type="match status" value="1"/>
</dbReference>
<evidence type="ECO:0000256" key="13">
    <source>
        <dbReference type="SAM" id="Phobius"/>
    </source>
</evidence>
<evidence type="ECO:0000256" key="9">
    <source>
        <dbReference type="ARBA" id="ARBA00022989"/>
    </source>
</evidence>
<dbReference type="EMBL" id="NOXG01000004">
    <property type="protein sequence ID" value="PYD76012.1"/>
    <property type="molecule type" value="Genomic_DNA"/>
</dbReference>
<evidence type="ECO:0000256" key="6">
    <source>
        <dbReference type="ARBA" id="ARBA00022692"/>
    </source>
</evidence>
<dbReference type="GO" id="GO:0009055">
    <property type="term" value="F:electron transfer activity"/>
    <property type="evidence" value="ECO:0007669"/>
    <property type="project" value="InterPro"/>
</dbReference>
<keyword evidence="8" id="KW-0249">Electron transport</keyword>
<evidence type="ECO:0000256" key="11">
    <source>
        <dbReference type="ARBA" id="ARBA00023136"/>
    </source>
</evidence>
<evidence type="ECO:0000313" key="15">
    <source>
        <dbReference type="EMBL" id="PYD47395.1"/>
    </source>
</evidence>
<dbReference type="GO" id="GO:0022904">
    <property type="term" value="P:respiratory electron transport chain"/>
    <property type="evidence" value="ECO:0007669"/>
    <property type="project" value="InterPro"/>
</dbReference>
<keyword evidence="10" id="KW-0408">Iron</keyword>
<evidence type="ECO:0000256" key="5">
    <source>
        <dbReference type="ARBA" id="ARBA00022617"/>
    </source>
</evidence>
<evidence type="ECO:0000256" key="10">
    <source>
        <dbReference type="ARBA" id="ARBA00023004"/>
    </source>
</evidence>
<dbReference type="PANTHER" id="PTHR30529:SF7">
    <property type="entry name" value="CYTOCHROME B561 BACTERIAL_NI-HYDROGENASE DOMAIN-CONTAINING PROTEIN"/>
    <property type="match status" value="1"/>
</dbReference>
<evidence type="ECO:0000256" key="2">
    <source>
        <dbReference type="ARBA" id="ARBA00004651"/>
    </source>
</evidence>
<reference evidence="15 18" key="2">
    <citation type="submission" date="2018-02" db="EMBL/GenBank/DDBJ databases">
        <authorList>
            <person name="Skraban J."/>
            <person name="Trcek J."/>
        </authorList>
    </citation>
    <scope>NUCLEOTIDE SEQUENCE [LARGE SCALE GENOMIC DNA]</scope>
    <source>
        <strain evidence="15 18">AV446</strain>
    </source>
</reference>
<comment type="caution">
    <text evidence="16">The sequence shown here is derived from an EMBL/GenBank/DDBJ whole genome shotgun (WGS) entry which is preliminary data.</text>
</comment>
<comment type="subcellular location">
    <subcellularLocation>
        <location evidence="2">Cell membrane</location>
        <topology evidence="2">Multi-pass membrane protein</topology>
    </subcellularLocation>
</comment>